<dbReference type="Pfam" id="PF04350">
    <property type="entry name" value="PilO"/>
    <property type="match status" value="1"/>
</dbReference>
<dbReference type="Gene3D" id="3.30.70.60">
    <property type="match status" value="1"/>
</dbReference>
<keyword evidence="1" id="KW-1133">Transmembrane helix</keyword>
<dbReference type="GO" id="GO:0043107">
    <property type="term" value="P:type IV pilus-dependent motility"/>
    <property type="evidence" value="ECO:0007669"/>
    <property type="project" value="InterPro"/>
</dbReference>
<evidence type="ECO:0000256" key="1">
    <source>
        <dbReference type="SAM" id="Phobius"/>
    </source>
</evidence>
<accession>A0A1F7J4L9</accession>
<proteinExistence type="predicted"/>
<dbReference type="Proteomes" id="UP000178558">
    <property type="component" value="Unassembled WGS sequence"/>
</dbReference>
<sequence>MDKQNLLKQLLKQISSKKAKDYTFASLFFLVFSIFVFFAIRPSLVTAFSLKQEEEQLFALNSRYESVISKIVDIQSSFETYRDDLHLFGEAIPRRPNMNELIGDVENATATNSVTIEKFNSGEVNLVDKTKGKLQSTTFNIEATSSFENLLKSIEEVYNQRRLKKIRKFEITRQKSEATGSAGLKFQLEIEGYYL</sequence>
<organism evidence="2 3">
    <name type="scientific">Candidatus Roizmanbacteria bacterium RIFCSPLOWO2_01_FULL_40_42</name>
    <dbReference type="NCBI Taxonomy" id="1802066"/>
    <lineage>
        <taxon>Bacteria</taxon>
        <taxon>Candidatus Roizmaniibacteriota</taxon>
    </lineage>
</organism>
<dbReference type="InterPro" id="IPR007445">
    <property type="entry name" value="PilO"/>
</dbReference>
<evidence type="ECO:0000313" key="2">
    <source>
        <dbReference type="EMBL" id="OGK50564.1"/>
    </source>
</evidence>
<name>A0A1F7J4L9_9BACT</name>
<feature type="transmembrane region" description="Helical" evidence="1">
    <location>
        <begin position="21"/>
        <end position="40"/>
    </location>
</feature>
<dbReference type="AlphaFoldDB" id="A0A1F7J4L9"/>
<keyword evidence="1" id="KW-0812">Transmembrane</keyword>
<comment type="caution">
    <text evidence="2">The sequence shown here is derived from an EMBL/GenBank/DDBJ whole genome shotgun (WGS) entry which is preliminary data.</text>
</comment>
<keyword evidence="1" id="KW-0472">Membrane</keyword>
<evidence type="ECO:0000313" key="3">
    <source>
        <dbReference type="Proteomes" id="UP000178558"/>
    </source>
</evidence>
<protein>
    <submittedName>
        <fullName evidence="2">Uncharacterized protein</fullName>
    </submittedName>
</protein>
<reference evidence="2 3" key="1">
    <citation type="journal article" date="2016" name="Nat. Commun.">
        <title>Thousands of microbial genomes shed light on interconnected biogeochemical processes in an aquifer system.</title>
        <authorList>
            <person name="Anantharaman K."/>
            <person name="Brown C.T."/>
            <person name="Hug L.A."/>
            <person name="Sharon I."/>
            <person name="Castelle C.J."/>
            <person name="Probst A.J."/>
            <person name="Thomas B.C."/>
            <person name="Singh A."/>
            <person name="Wilkins M.J."/>
            <person name="Karaoz U."/>
            <person name="Brodie E.L."/>
            <person name="Williams K.H."/>
            <person name="Hubbard S.S."/>
            <person name="Banfield J.F."/>
        </authorList>
    </citation>
    <scope>NUCLEOTIDE SEQUENCE [LARGE SCALE GENOMIC DNA]</scope>
</reference>
<gene>
    <name evidence="2" type="ORF">A3B50_02160</name>
</gene>
<dbReference type="InterPro" id="IPR014717">
    <property type="entry name" value="Transl_elong_EF1B/ribsomal_bS6"/>
</dbReference>
<dbReference type="GO" id="GO:0043683">
    <property type="term" value="P:type IV pilus assembly"/>
    <property type="evidence" value="ECO:0007669"/>
    <property type="project" value="InterPro"/>
</dbReference>
<dbReference type="EMBL" id="MGAQ01000015">
    <property type="protein sequence ID" value="OGK50564.1"/>
    <property type="molecule type" value="Genomic_DNA"/>
</dbReference>